<dbReference type="PANTHER" id="PTHR22926:SF3">
    <property type="entry name" value="UNDECAPRENYL-PHOSPHATE ALPHA-N-ACETYLGLUCOSAMINYL 1-PHOSPHATE TRANSFERASE"/>
    <property type="match status" value="1"/>
</dbReference>
<dbReference type="GeneID" id="93425732"/>
<sequence length="395" mass="44174">MTTWIICCFLSTLLSVLFAGILIPQILLVSYRRKLFDMPDERKIHRGTVPRLGGIAFTPVILFSVSLLLGMSILMGNTDMENMMRINAQAISFGLCALLLMYLTGMSDDLIGVRYRAKFVVQIFCAVLLIGAGMYVNDLHGIIGLGHISPWFGIPLTILIVVYVVNAINLIDGIDGLASGLSSAAFIIYGTAFLMIGKPIFAMLSFACLGVLIQFFYYNVFGSAERKKKIFMGDTGSLTIGLLLAFLGLALLQWSPDKFPTFRTNPMILAVSPLIIPCFDVVRVFLHRVRRHGNPFLPDKTHIHHKMLAIGLNQRLAMVLIVVASITFSIANILLSRYIEVNLLLILDILLWTLANLWLTRHIRSRERRLGVKLMDHENPTKEKDSDNQPHNNND</sequence>
<feature type="transmembrane region" description="Helical" evidence="9">
    <location>
        <begin position="86"/>
        <end position="105"/>
    </location>
</feature>
<feature type="transmembrane region" description="Helical" evidence="9">
    <location>
        <begin position="142"/>
        <end position="165"/>
    </location>
</feature>
<dbReference type="PANTHER" id="PTHR22926">
    <property type="entry name" value="PHOSPHO-N-ACETYLMURAMOYL-PENTAPEPTIDE-TRANSFERASE"/>
    <property type="match status" value="1"/>
</dbReference>
<keyword evidence="6 9" id="KW-0472">Membrane</keyword>
<comment type="subcellular location">
    <subcellularLocation>
        <location evidence="1">Cell membrane</location>
        <topology evidence="1">Multi-pass membrane protein</topology>
    </subcellularLocation>
</comment>
<keyword evidence="11" id="KW-1185">Reference proteome</keyword>
<feature type="transmembrane region" description="Helical" evidence="9">
    <location>
        <begin position="52"/>
        <end position="74"/>
    </location>
</feature>
<accession>A0A2V1IY34</accession>
<feature type="transmembrane region" description="Helical" evidence="9">
    <location>
        <begin position="230"/>
        <end position="254"/>
    </location>
</feature>
<evidence type="ECO:0000313" key="10">
    <source>
        <dbReference type="EMBL" id="PWB07582.1"/>
    </source>
</evidence>
<dbReference type="CDD" id="cd06853">
    <property type="entry name" value="GT_WecA_like"/>
    <property type="match status" value="1"/>
</dbReference>
<evidence type="ECO:0000256" key="3">
    <source>
        <dbReference type="ARBA" id="ARBA00022679"/>
    </source>
</evidence>
<dbReference type="GO" id="GO:0016780">
    <property type="term" value="F:phosphotransferase activity, for other substituted phosphate groups"/>
    <property type="evidence" value="ECO:0007669"/>
    <property type="project" value="InterPro"/>
</dbReference>
<feature type="transmembrane region" description="Helical" evidence="9">
    <location>
        <begin position="316"/>
        <end position="335"/>
    </location>
</feature>
<evidence type="ECO:0000256" key="8">
    <source>
        <dbReference type="SAM" id="MobiDB-lite"/>
    </source>
</evidence>
<dbReference type="GO" id="GO:0044038">
    <property type="term" value="P:cell wall macromolecule biosynthetic process"/>
    <property type="evidence" value="ECO:0007669"/>
    <property type="project" value="TreeGrafter"/>
</dbReference>
<evidence type="ECO:0000256" key="1">
    <source>
        <dbReference type="ARBA" id="ARBA00004651"/>
    </source>
</evidence>
<evidence type="ECO:0000256" key="5">
    <source>
        <dbReference type="ARBA" id="ARBA00022989"/>
    </source>
</evidence>
<dbReference type="InterPro" id="IPR018480">
    <property type="entry name" value="PNAcMuramoyl-5peptid_Trfase_CS"/>
</dbReference>
<dbReference type="PROSITE" id="PS01348">
    <property type="entry name" value="MRAY_2"/>
    <property type="match status" value="1"/>
</dbReference>
<evidence type="ECO:0000256" key="6">
    <source>
        <dbReference type="ARBA" id="ARBA00023136"/>
    </source>
</evidence>
<feature type="transmembrane region" description="Helical" evidence="9">
    <location>
        <begin position="266"/>
        <end position="286"/>
    </location>
</feature>
<dbReference type="GO" id="GO:0005886">
    <property type="term" value="C:plasma membrane"/>
    <property type="evidence" value="ECO:0007669"/>
    <property type="project" value="UniProtKB-SubCell"/>
</dbReference>
<feature type="transmembrane region" description="Helical" evidence="9">
    <location>
        <begin position="200"/>
        <end position="218"/>
    </location>
</feature>
<organism evidence="10 11">
    <name type="scientific">Paramuribaculum intestinale</name>
    <dbReference type="NCBI Taxonomy" id="2094151"/>
    <lineage>
        <taxon>Bacteria</taxon>
        <taxon>Pseudomonadati</taxon>
        <taxon>Bacteroidota</taxon>
        <taxon>Bacteroidia</taxon>
        <taxon>Bacteroidales</taxon>
        <taxon>Muribaculaceae</taxon>
        <taxon>Paramuribaculum</taxon>
    </lineage>
</organism>
<feature type="transmembrane region" description="Helical" evidence="9">
    <location>
        <begin position="341"/>
        <end position="359"/>
    </location>
</feature>
<evidence type="ECO:0000256" key="4">
    <source>
        <dbReference type="ARBA" id="ARBA00022692"/>
    </source>
</evidence>
<keyword evidence="3 10" id="KW-0808">Transferase</keyword>
<keyword evidence="4 9" id="KW-0812">Transmembrane</keyword>
<dbReference type="GO" id="GO:0071555">
    <property type="term" value="P:cell wall organization"/>
    <property type="evidence" value="ECO:0007669"/>
    <property type="project" value="TreeGrafter"/>
</dbReference>
<evidence type="ECO:0000313" key="11">
    <source>
        <dbReference type="Proteomes" id="UP000244925"/>
    </source>
</evidence>
<keyword evidence="2" id="KW-1003">Cell membrane</keyword>
<dbReference type="GO" id="GO:0046872">
    <property type="term" value="F:metal ion binding"/>
    <property type="evidence" value="ECO:0007669"/>
    <property type="project" value="UniProtKB-KW"/>
</dbReference>
<dbReference type="Pfam" id="PF00953">
    <property type="entry name" value="Glycos_transf_4"/>
    <property type="match status" value="1"/>
</dbReference>
<dbReference type="GO" id="GO:0009103">
    <property type="term" value="P:lipopolysaccharide biosynthetic process"/>
    <property type="evidence" value="ECO:0007669"/>
    <property type="project" value="TreeGrafter"/>
</dbReference>
<evidence type="ECO:0000256" key="7">
    <source>
        <dbReference type="PIRSR" id="PIRSR600715-1"/>
    </source>
</evidence>
<feature type="transmembrane region" description="Helical" evidence="9">
    <location>
        <begin position="117"/>
        <end position="136"/>
    </location>
</feature>
<evidence type="ECO:0000256" key="9">
    <source>
        <dbReference type="SAM" id="Phobius"/>
    </source>
</evidence>
<feature type="binding site" evidence="7">
    <location>
        <position position="234"/>
    </location>
    <ligand>
        <name>Mg(2+)</name>
        <dbReference type="ChEBI" id="CHEBI:18420"/>
    </ligand>
</feature>
<dbReference type="InterPro" id="IPR000715">
    <property type="entry name" value="Glycosyl_transferase_4"/>
</dbReference>
<name>A0A2V1IY34_9BACT</name>
<dbReference type="Proteomes" id="UP000244925">
    <property type="component" value="Unassembled WGS sequence"/>
</dbReference>
<feature type="region of interest" description="Disordered" evidence="8">
    <location>
        <begin position="374"/>
        <end position="395"/>
    </location>
</feature>
<reference evidence="11" key="1">
    <citation type="submission" date="2018-02" db="EMBL/GenBank/DDBJ databases">
        <authorList>
            <person name="Clavel T."/>
            <person name="Strowig T."/>
        </authorList>
    </citation>
    <scope>NUCLEOTIDE SEQUENCE [LARGE SCALE GENOMIC DNA]</scope>
    <source>
        <strain evidence="11">DSM 100764</strain>
    </source>
</reference>
<keyword evidence="5 9" id="KW-1133">Transmembrane helix</keyword>
<feature type="transmembrane region" description="Helical" evidence="9">
    <location>
        <begin position="177"/>
        <end position="194"/>
    </location>
</feature>
<feature type="binding site" evidence="7">
    <location>
        <position position="169"/>
    </location>
    <ligand>
        <name>Mg(2+)</name>
        <dbReference type="ChEBI" id="CHEBI:18420"/>
    </ligand>
</feature>
<comment type="cofactor">
    <cofactor evidence="7">
        <name>Mg(2+)</name>
        <dbReference type="ChEBI" id="CHEBI:18420"/>
    </cofactor>
</comment>
<keyword evidence="7" id="KW-0460">Magnesium</keyword>
<comment type="caution">
    <text evidence="10">The sequence shown here is derived from an EMBL/GenBank/DDBJ whole genome shotgun (WGS) entry which is preliminary data.</text>
</comment>
<keyword evidence="7" id="KW-0479">Metal-binding</keyword>
<feature type="transmembrane region" description="Helical" evidence="9">
    <location>
        <begin position="12"/>
        <end position="31"/>
    </location>
</feature>
<dbReference type="EMBL" id="PUBV01000011">
    <property type="protein sequence ID" value="PWB07582.1"/>
    <property type="molecule type" value="Genomic_DNA"/>
</dbReference>
<proteinExistence type="predicted"/>
<dbReference type="RefSeq" id="WP_107035957.1">
    <property type="nucleotide sequence ID" value="NZ_CAOMZA010000034.1"/>
</dbReference>
<gene>
    <name evidence="10" type="ORF">C5O25_06640</name>
</gene>
<dbReference type="AlphaFoldDB" id="A0A2V1IY34"/>
<evidence type="ECO:0000256" key="2">
    <source>
        <dbReference type="ARBA" id="ARBA00022475"/>
    </source>
</evidence>
<protein>
    <submittedName>
        <fullName evidence="10">Undecaprenyl/decaprenyl-phosphate alpha-N-acetylglucosaminyl 1-phosphate transferase</fullName>
    </submittedName>
</protein>